<dbReference type="EMBL" id="QZRB01000134">
    <property type="protein sequence ID" value="MVD25640.1"/>
    <property type="molecule type" value="Genomic_DNA"/>
</dbReference>
<reference evidence="1 3" key="1">
    <citation type="submission" date="2018-09" db="EMBL/GenBank/DDBJ databases">
        <title>Genomic epidemiology reveals two lineages of Vibrio cholerae that can cause global cholera epidemics despite absence of cholera toxin gene.</title>
        <authorList>
            <person name="Wang H."/>
            <person name="Zen W."/>
            <person name="Yu H."/>
            <person name="Zhang W."/>
            <person name="Pan J."/>
            <person name="Yang C."/>
            <person name="Cui Y."/>
        </authorList>
    </citation>
    <scope>NUCLEOTIDE SEQUENCE [LARGE SCALE GENOMIC DNA]</scope>
    <source>
        <strain evidence="1 3">00-1_S85</strain>
    </source>
</reference>
<dbReference type="Proteomes" id="UP000471242">
    <property type="component" value="Unassembled WGS sequence"/>
</dbReference>
<sequence length="51" mass="5641">QTAFPVLVTFDNEPDPEDPSRNLVIDYQVVCSLFDNVPGGKPLDKPQPIKS</sequence>
<proteinExistence type="predicted"/>
<dbReference type="Pfam" id="PF07459">
    <property type="entry name" value="CTX_RstB"/>
    <property type="match status" value="1"/>
</dbReference>
<organism evidence="1 3">
    <name type="scientific">Vibrio cholerae</name>
    <dbReference type="NCBI Taxonomy" id="666"/>
    <lineage>
        <taxon>Bacteria</taxon>
        <taxon>Pseudomonadati</taxon>
        <taxon>Pseudomonadota</taxon>
        <taxon>Gammaproteobacteria</taxon>
        <taxon>Vibrionales</taxon>
        <taxon>Vibrionaceae</taxon>
        <taxon>Vibrio</taxon>
    </lineage>
</organism>
<comment type="caution">
    <text evidence="1">The sequence shown here is derived from an EMBL/GenBank/DDBJ whole genome shotgun (WGS) entry which is preliminary data.</text>
</comment>
<evidence type="ECO:0000313" key="1">
    <source>
        <dbReference type="EMBL" id="MVD25634.1"/>
    </source>
</evidence>
<dbReference type="EMBL" id="QZRB01000128">
    <property type="protein sequence ID" value="MVD25634.1"/>
    <property type="molecule type" value="Genomic_DNA"/>
</dbReference>
<name>A0A7X3JPW1_VIBCL</name>
<dbReference type="AlphaFoldDB" id="A0A7X3JPW1"/>
<protein>
    <recommendedName>
        <fullName evidence="4">RstB2 protein</fullName>
    </recommendedName>
</protein>
<evidence type="ECO:0008006" key="4">
    <source>
        <dbReference type="Google" id="ProtNLM"/>
    </source>
</evidence>
<accession>A0A7X3JPW1</accession>
<evidence type="ECO:0000313" key="3">
    <source>
        <dbReference type="Proteomes" id="UP000471242"/>
    </source>
</evidence>
<gene>
    <name evidence="1" type="ORF">D6U24_20320</name>
    <name evidence="2" type="ORF">D6U24_20350</name>
</gene>
<dbReference type="InterPro" id="IPR010008">
    <property type="entry name" value="Vibrio_Phage_CTX_RstB"/>
</dbReference>
<evidence type="ECO:0000313" key="2">
    <source>
        <dbReference type="EMBL" id="MVD25640.1"/>
    </source>
</evidence>
<feature type="non-terminal residue" evidence="1">
    <location>
        <position position="1"/>
    </location>
</feature>